<feature type="non-terminal residue" evidence="1">
    <location>
        <position position="102"/>
    </location>
</feature>
<gene>
    <name evidence="1" type="ORF">METZ01_LOCUS154964</name>
</gene>
<dbReference type="AlphaFoldDB" id="A0A382AKM8"/>
<evidence type="ECO:0000313" key="1">
    <source>
        <dbReference type="EMBL" id="SVB02110.1"/>
    </source>
</evidence>
<feature type="non-terminal residue" evidence="1">
    <location>
        <position position="1"/>
    </location>
</feature>
<sequence>VEVSNKQSTTEELQTYYKELEAHNVAPLWTVLGDIQAREPVSKVKPYVWPWKDIRPQAIRASELVGTEQAERRVLRLMNPGLGGRTATTQTLFGGIQTVLPG</sequence>
<dbReference type="InterPro" id="IPR047183">
    <property type="entry name" value="GDO-like"/>
</dbReference>
<dbReference type="EMBL" id="UINC01025817">
    <property type="protein sequence ID" value="SVB02110.1"/>
    <property type="molecule type" value="Genomic_DNA"/>
</dbReference>
<accession>A0A382AKM8</accession>
<dbReference type="InterPro" id="IPR011051">
    <property type="entry name" value="RmlC_Cupin_sf"/>
</dbReference>
<protein>
    <submittedName>
        <fullName evidence="1">Uncharacterized protein</fullName>
    </submittedName>
</protein>
<organism evidence="1">
    <name type="scientific">marine metagenome</name>
    <dbReference type="NCBI Taxonomy" id="408172"/>
    <lineage>
        <taxon>unclassified sequences</taxon>
        <taxon>metagenomes</taxon>
        <taxon>ecological metagenomes</taxon>
    </lineage>
</organism>
<dbReference type="GO" id="GO:0051213">
    <property type="term" value="F:dioxygenase activity"/>
    <property type="evidence" value="ECO:0007669"/>
    <property type="project" value="InterPro"/>
</dbReference>
<dbReference type="PANTHER" id="PTHR41517">
    <property type="entry name" value="1,2-DIOXYGENASE PROTEIN-RELATED"/>
    <property type="match status" value="1"/>
</dbReference>
<dbReference type="InterPro" id="IPR014710">
    <property type="entry name" value="RmlC-like_jellyroll"/>
</dbReference>
<dbReference type="PANTHER" id="PTHR41517:SF1">
    <property type="entry name" value="CUPIN"/>
    <property type="match status" value="1"/>
</dbReference>
<reference evidence="1" key="1">
    <citation type="submission" date="2018-05" db="EMBL/GenBank/DDBJ databases">
        <authorList>
            <person name="Lanie J.A."/>
            <person name="Ng W.-L."/>
            <person name="Kazmierczak K.M."/>
            <person name="Andrzejewski T.M."/>
            <person name="Davidsen T.M."/>
            <person name="Wayne K.J."/>
            <person name="Tettelin H."/>
            <person name="Glass J.I."/>
            <person name="Rusch D."/>
            <person name="Podicherti R."/>
            <person name="Tsui H.-C.T."/>
            <person name="Winkler M.E."/>
        </authorList>
    </citation>
    <scope>NUCLEOTIDE SEQUENCE</scope>
</reference>
<proteinExistence type="predicted"/>
<name>A0A382AKM8_9ZZZZ</name>
<dbReference type="SUPFAM" id="SSF51182">
    <property type="entry name" value="RmlC-like cupins"/>
    <property type="match status" value="1"/>
</dbReference>
<dbReference type="Gene3D" id="2.60.120.10">
    <property type="entry name" value="Jelly Rolls"/>
    <property type="match status" value="1"/>
</dbReference>